<dbReference type="InterPro" id="IPR035234">
    <property type="entry name" value="IgGFc-bd_N"/>
</dbReference>
<name>A0ABQ9F3E9_TEGGR</name>
<dbReference type="Pfam" id="PF17517">
    <property type="entry name" value="IgGFc_binding"/>
    <property type="match status" value="1"/>
</dbReference>
<evidence type="ECO:0000313" key="4">
    <source>
        <dbReference type="Proteomes" id="UP001217089"/>
    </source>
</evidence>
<feature type="transmembrane region" description="Helical" evidence="1">
    <location>
        <begin position="75"/>
        <end position="96"/>
    </location>
</feature>
<evidence type="ECO:0000259" key="2">
    <source>
        <dbReference type="Pfam" id="PF17517"/>
    </source>
</evidence>
<keyword evidence="1" id="KW-0472">Membrane</keyword>
<dbReference type="PANTHER" id="PTHR46534">
    <property type="entry name" value="IGGFC_BINDING DOMAIN-CONTAINING PROTEIN"/>
    <property type="match status" value="1"/>
</dbReference>
<sequence length="534" mass="60489">MVEKMENKYVNATSAKFRYEVNHVYESASNPDTKEHMYDSIIKKKVENDRDSYLVPENHKEKEKKEVGTKYSKKLILFVVLTLVLFFCFLLVLIIASRNNGFLFTNLSADSDTSGSEVPDKNPEEENKQTYKNTLMMFPGQRFRSVIEVVTATKINTSTNDRIDENPPFLTSSTVIQRRIYSPHLLTKRNRIERKGIDIASTNDSLIVGFSSFPRCCLTDAFNGISVDNLGKDYMGVTLSTDTNKIRNGMKYLAVVAAYNNTRISFRLNTTSGKAWKNITLNRLETYQLSRGFDLTGSRVKGDKPFAFFSGDECAFFGGGGCSHTIENLPKVSDLGKTYIIPPFHNVSQTFYRIVPTTHVTSVIIKTGLETQRSLEISDNFIENHDTSLSAATFIQTSEPVLVSVYITFNNQFVSMTIIPPVCQFSNDFVLVTPSFKAFENYCVVIIEANFANELYIDQSRLNEIVLMKYSTVSMEDERRWVTMSFLLPGGASNIYHPNKSVRFGLIQYGVDLESKKDNYAFPSSFRFDSASCK</sequence>
<keyword evidence="4" id="KW-1185">Reference proteome</keyword>
<organism evidence="3 4">
    <name type="scientific">Tegillarca granosa</name>
    <name type="common">Malaysian cockle</name>
    <name type="synonym">Anadara granosa</name>
    <dbReference type="NCBI Taxonomy" id="220873"/>
    <lineage>
        <taxon>Eukaryota</taxon>
        <taxon>Metazoa</taxon>
        <taxon>Spiralia</taxon>
        <taxon>Lophotrochozoa</taxon>
        <taxon>Mollusca</taxon>
        <taxon>Bivalvia</taxon>
        <taxon>Autobranchia</taxon>
        <taxon>Pteriomorphia</taxon>
        <taxon>Arcoida</taxon>
        <taxon>Arcoidea</taxon>
        <taxon>Arcidae</taxon>
        <taxon>Tegillarca</taxon>
    </lineage>
</organism>
<feature type="domain" description="IgGFc-binding protein N-terminal" evidence="2">
    <location>
        <begin position="221"/>
        <end position="510"/>
    </location>
</feature>
<dbReference type="EMBL" id="JARBDR010000447">
    <property type="protein sequence ID" value="KAJ8311929.1"/>
    <property type="molecule type" value="Genomic_DNA"/>
</dbReference>
<keyword evidence="1" id="KW-1133">Transmembrane helix</keyword>
<dbReference type="PANTHER" id="PTHR46534:SF1">
    <property type="entry name" value="IGGFC-BINDING PROTEIN N-TERMINAL DOMAIN-CONTAINING PROTEIN"/>
    <property type="match status" value="1"/>
</dbReference>
<evidence type="ECO:0000256" key="1">
    <source>
        <dbReference type="SAM" id="Phobius"/>
    </source>
</evidence>
<proteinExistence type="predicted"/>
<accession>A0ABQ9F3E9</accession>
<gene>
    <name evidence="3" type="ORF">KUTeg_010536</name>
</gene>
<comment type="caution">
    <text evidence="3">The sequence shown here is derived from an EMBL/GenBank/DDBJ whole genome shotgun (WGS) entry which is preliminary data.</text>
</comment>
<reference evidence="3 4" key="1">
    <citation type="submission" date="2022-12" db="EMBL/GenBank/DDBJ databases">
        <title>Chromosome-level genome of Tegillarca granosa.</title>
        <authorList>
            <person name="Kim J."/>
        </authorList>
    </citation>
    <scope>NUCLEOTIDE SEQUENCE [LARGE SCALE GENOMIC DNA]</scope>
    <source>
        <strain evidence="3">Teg-2019</strain>
        <tissue evidence="3">Adductor muscle</tissue>
    </source>
</reference>
<protein>
    <recommendedName>
        <fullName evidence="2">IgGFc-binding protein N-terminal domain-containing protein</fullName>
    </recommendedName>
</protein>
<evidence type="ECO:0000313" key="3">
    <source>
        <dbReference type="EMBL" id="KAJ8311929.1"/>
    </source>
</evidence>
<dbReference type="Proteomes" id="UP001217089">
    <property type="component" value="Unassembled WGS sequence"/>
</dbReference>
<keyword evidence="1" id="KW-0812">Transmembrane</keyword>